<evidence type="ECO:0000313" key="9">
    <source>
        <dbReference type="EMBL" id="KAL2720762.1"/>
    </source>
</evidence>
<dbReference type="AlphaFoldDB" id="A0ABD2AJG8"/>
<dbReference type="EMBL" id="JAUDFV010000144">
    <property type="protein sequence ID" value="KAL2720762.1"/>
    <property type="molecule type" value="Genomic_DNA"/>
</dbReference>
<dbReference type="Gene3D" id="3.40.50.880">
    <property type="match status" value="1"/>
</dbReference>
<dbReference type="InterPro" id="IPR015527">
    <property type="entry name" value="Pept_C26_g-glut_hydrolase"/>
</dbReference>
<comment type="subcellular location">
    <subcellularLocation>
        <location evidence="1">Secreted</location>
        <location evidence="1">Extracellular space</location>
    </subcellularLocation>
</comment>
<evidence type="ECO:0000256" key="1">
    <source>
        <dbReference type="ARBA" id="ARBA00004239"/>
    </source>
</evidence>
<gene>
    <name evidence="9" type="ORF">V1478_009808</name>
</gene>
<dbReference type="GO" id="GO:0034722">
    <property type="term" value="F:gamma-glutamyl-peptidase activity"/>
    <property type="evidence" value="ECO:0007669"/>
    <property type="project" value="UniProtKB-EC"/>
</dbReference>
<evidence type="ECO:0000256" key="3">
    <source>
        <dbReference type="ARBA" id="ARBA00012886"/>
    </source>
</evidence>
<evidence type="ECO:0000256" key="6">
    <source>
        <dbReference type="ARBA" id="ARBA00022801"/>
    </source>
</evidence>
<feature type="chain" id="PRO_5044795614" description="folate gamma-glutamyl hydrolase" evidence="8">
    <location>
        <begin position="26"/>
        <end position="123"/>
    </location>
</feature>
<reference evidence="9 10" key="1">
    <citation type="journal article" date="2024" name="Ann. Entomol. Soc. Am.">
        <title>Genomic analyses of the southern and eastern yellowjacket wasps (Hymenoptera: Vespidae) reveal evolutionary signatures of social life.</title>
        <authorList>
            <person name="Catto M.A."/>
            <person name="Caine P.B."/>
            <person name="Orr S.E."/>
            <person name="Hunt B.G."/>
            <person name="Goodisman M.A.D."/>
        </authorList>
    </citation>
    <scope>NUCLEOTIDE SEQUENCE [LARGE SCALE GENOMIC DNA]</scope>
    <source>
        <strain evidence="9">233</strain>
        <tissue evidence="9">Head and thorax</tissue>
    </source>
</reference>
<dbReference type="EC" id="3.4.19.9" evidence="3"/>
<evidence type="ECO:0000256" key="5">
    <source>
        <dbReference type="ARBA" id="ARBA00022729"/>
    </source>
</evidence>
<comment type="similarity">
    <text evidence="2">Belongs to the peptidase C26 family.</text>
</comment>
<feature type="signal peptide" evidence="8">
    <location>
        <begin position="1"/>
        <end position="25"/>
    </location>
</feature>
<proteinExistence type="inferred from homology"/>
<keyword evidence="5 8" id="KW-0732">Signal</keyword>
<keyword evidence="4" id="KW-0964">Secreted</keyword>
<evidence type="ECO:0000256" key="8">
    <source>
        <dbReference type="SAM" id="SignalP"/>
    </source>
</evidence>
<comment type="caution">
    <text evidence="9">The sequence shown here is derived from an EMBL/GenBank/DDBJ whole genome shotgun (WGS) entry which is preliminary data.</text>
</comment>
<evidence type="ECO:0000313" key="10">
    <source>
        <dbReference type="Proteomes" id="UP001607302"/>
    </source>
</evidence>
<name>A0ABD2AJG8_VESSQ</name>
<dbReference type="PANTHER" id="PTHR11315:SF0">
    <property type="entry name" value="FOLATE GAMMA-GLUTAMYL HYDROLASE"/>
    <property type="match status" value="1"/>
</dbReference>
<evidence type="ECO:0000256" key="2">
    <source>
        <dbReference type="ARBA" id="ARBA00011083"/>
    </source>
</evidence>
<dbReference type="InterPro" id="IPR029062">
    <property type="entry name" value="Class_I_gatase-like"/>
</dbReference>
<dbReference type="InterPro" id="IPR011697">
    <property type="entry name" value="Peptidase_C26"/>
</dbReference>
<accession>A0ABD2AJG8</accession>
<comment type="caution">
    <text evidence="7">Lacks conserved residue(s) required for the propagation of feature annotation.</text>
</comment>
<evidence type="ECO:0000256" key="7">
    <source>
        <dbReference type="PROSITE-ProRule" id="PRU00607"/>
    </source>
</evidence>
<dbReference type="Pfam" id="PF07722">
    <property type="entry name" value="Peptidase_C26"/>
    <property type="match status" value="1"/>
</dbReference>
<keyword evidence="10" id="KW-1185">Reference proteome</keyword>
<dbReference type="PROSITE" id="PS51275">
    <property type="entry name" value="PEPTIDASE_C26_GGH"/>
    <property type="match status" value="1"/>
</dbReference>
<organism evidence="9 10">
    <name type="scientific">Vespula squamosa</name>
    <name type="common">Southern yellow jacket</name>
    <name type="synonym">Wasp</name>
    <dbReference type="NCBI Taxonomy" id="30214"/>
    <lineage>
        <taxon>Eukaryota</taxon>
        <taxon>Metazoa</taxon>
        <taxon>Ecdysozoa</taxon>
        <taxon>Arthropoda</taxon>
        <taxon>Hexapoda</taxon>
        <taxon>Insecta</taxon>
        <taxon>Pterygota</taxon>
        <taxon>Neoptera</taxon>
        <taxon>Endopterygota</taxon>
        <taxon>Hymenoptera</taxon>
        <taxon>Apocrita</taxon>
        <taxon>Aculeata</taxon>
        <taxon>Vespoidea</taxon>
        <taxon>Vespidae</taxon>
        <taxon>Vespinae</taxon>
        <taxon>Vespula</taxon>
    </lineage>
</organism>
<dbReference type="GO" id="GO:0005576">
    <property type="term" value="C:extracellular region"/>
    <property type="evidence" value="ECO:0007669"/>
    <property type="project" value="UniProtKB-SubCell"/>
</dbReference>
<evidence type="ECO:0000256" key="4">
    <source>
        <dbReference type="ARBA" id="ARBA00022525"/>
    </source>
</evidence>
<sequence>MSIIFSKIQIFFFTLLILITHNVINTKTVLNNEPIIGILSQELSYGLNRTTEGHYKSYIAASYVKFIESAGARVVPIWIGKNEVYYRNILRKLNGVLWPGGATYFNNSKGYADAGKKIYRYKF</sequence>
<dbReference type="Proteomes" id="UP001607302">
    <property type="component" value="Unassembled WGS sequence"/>
</dbReference>
<keyword evidence="6" id="KW-0378">Hydrolase</keyword>
<dbReference type="PANTHER" id="PTHR11315">
    <property type="entry name" value="PROTEASE FAMILY C26 GAMMA-GLUTAMYL HYDROLASE"/>
    <property type="match status" value="1"/>
</dbReference>
<protein>
    <recommendedName>
        <fullName evidence="3">folate gamma-glutamyl hydrolase</fullName>
        <ecNumber evidence="3">3.4.19.9</ecNumber>
    </recommendedName>
</protein>